<proteinExistence type="predicted"/>
<protein>
    <submittedName>
        <fullName evidence="1">Uncharacterized protein</fullName>
    </submittedName>
</protein>
<evidence type="ECO:0000313" key="2">
    <source>
        <dbReference type="Proteomes" id="UP000790377"/>
    </source>
</evidence>
<accession>A0ACB7ZR92</accession>
<reference evidence="1" key="1">
    <citation type="journal article" date="2021" name="New Phytol.">
        <title>Evolutionary innovations through gain and loss of genes in the ectomycorrhizal Boletales.</title>
        <authorList>
            <person name="Wu G."/>
            <person name="Miyauchi S."/>
            <person name="Morin E."/>
            <person name="Kuo A."/>
            <person name="Drula E."/>
            <person name="Varga T."/>
            <person name="Kohler A."/>
            <person name="Feng B."/>
            <person name="Cao Y."/>
            <person name="Lipzen A."/>
            <person name="Daum C."/>
            <person name="Hundley H."/>
            <person name="Pangilinan J."/>
            <person name="Johnson J."/>
            <person name="Barry K."/>
            <person name="LaButti K."/>
            <person name="Ng V."/>
            <person name="Ahrendt S."/>
            <person name="Min B."/>
            <person name="Choi I.G."/>
            <person name="Park H."/>
            <person name="Plett J.M."/>
            <person name="Magnuson J."/>
            <person name="Spatafora J.W."/>
            <person name="Nagy L.G."/>
            <person name="Henrissat B."/>
            <person name="Grigoriev I.V."/>
            <person name="Yang Z.L."/>
            <person name="Xu J."/>
            <person name="Martin F.M."/>
        </authorList>
    </citation>
    <scope>NUCLEOTIDE SEQUENCE</scope>
    <source>
        <strain evidence="1">ATCC 28755</strain>
    </source>
</reference>
<dbReference type="Proteomes" id="UP000790377">
    <property type="component" value="Unassembled WGS sequence"/>
</dbReference>
<gene>
    <name evidence="1" type="ORF">BJ138DRAFT_1131298</name>
</gene>
<comment type="caution">
    <text evidence="1">The sequence shown here is derived from an EMBL/GenBank/DDBJ whole genome shotgun (WGS) entry which is preliminary data.</text>
</comment>
<sequence length="284" mass="30444">MPRITFNNLDIDAVFDETEPVGLLSEAFGRSRGLHRIGDETVATVTAKYCGQTLTTDASFIVSALASADVVVGMSWIGLWRAVIADGRPARMVNGGACQREWGTASEDESITQSEINMPIVNAAHVGLNGSGPSSYGGNNVVEPSNSAFKVDRSKSILRDVLTGNHSSGIRVSAFVDSLELMNSVDVLIIILMINLVYFQIERHVAKFAVECVPEISAGNPTDLASFHDLINIKTGPIYIAPKDSKPSPAKRSKITKRSIDSALSGNESNETVAIQNATIPLRK</sequence>
<dbReference type="EMBL" id="MU268864">
    <property type="protein sequence ID" value="KAH7903605.1"/>
    <property type="molecule type" value="Genomic_DNA"/>
</dbReference>
<name>A0ACB7ZR92_9AGAM</name>
<evidence type="ECO:0000313" key="1">
    <source>
        <dbReference type="EMBL" id="KAH7903605.1"/>
    </source>
</evidence>
<organism evidence="1 2">
    <name type="scientific">Hygrophoropsis aurantiaca</name>
    <dbReference type="NCBI Taxonomy" id="72124"/>
    <lineage>
        <taxon>Eukaryota</taxon>
        <taxon>Fungi</taxon>
        <taxon>Dikarya</taxon>
        <taxon>Basidiomycota</taxon>
        <taxon>Agaricomycotina</taxon>
        <taxon>Agaricomycetes</taxon>
        <taxon>Agaricomycetidae</taxon>
        <taxon>Boletales</taxon>
        <taxon>Coniophorineae</taxon>
        <taxon>Hygrophoropsidaceae</taxon>
        <taxon>Hygrophoropsis</taxon>
    </lineage>
</organism>
<keyword evidence="2" id="KW-1185">Reference proteome</keyword>